<dbReference type="EMBL" id="REGN01012348">
    <property type="protein sequence ID" value="RMZ95714.1"/>
    <property type="molecule type" value="Genomic_DNA"/>
</dbReference>
<organism evidence="2 3">
    <name type="scientific">Brachionus plicatilis</name>
    <name type="common">Marine rotifer</name>
    <name type="synonym">Brachionus muelleri</name>
    <dbReference type="NCBI Taxonomy" id="10195"/>
    <lineage>
        <taxon>Eukaryota</taxon>
        <taxon>Metazoa</taxon>
        <taxon>Spiralia</taxon>
        <taxon>Gnathifera</taxon>
        <taxon>Rotifera</taxon>
        <taxon>Eurotatoria</taxon>
        <taxon>Monogononta</taxon>
        <taxon>Pseudotrocha</taxon>
        <taxon>Ploima</taxon>
        <taxon>Brachionidae</taxon>
        <taxon>Brachionus</taxon>
    </lineage>
</organism>
<evidence type="ECO:0000256" key="1">
    <source>
        <dbReference type="SAM" id="SignalP"/>
    </source>
</evidence>
<sequence length="334" mass="37740">MTALVLLLFNLQSSKISTQNYRGFKYFRIFQEIIRTLLDRNAGNIVEQLEHDVIIYRVNRNVLTSLNSDMSLDYGVKIPSAGATFSVNGLDLDIEWIISASGSSAPASNVSSARSQKSVYIDSSASNSNQNNVHRISNLNQNNVQQISTVSFRRPSASKRLPWEEAIPTSNSNTVPKATRSREVAPLKAFPLNDEFDVLTDTLANNSLNTSTNMNKTGYPSTSSYQEKYLKKLKDKQIHQSKTDSQIDLTDYSSSATKLQNEKAHSLDNLYNFDDSINSENNVQKRKYANLNLKSNTNFFIKLPTFVLSFLPQFLIFLDSELRKRPNNFGKMYN</sequence>
<accession>A0A3M7PAH2</accession>
<dbReference type="Proteomes" id="UP000276133">
    <property type="component" value="Unassembled WGS sequence"/>
</dbReference>
<dbReference type="AlphaFoldDB" id="A0A3M7PAH2"/>
<evidence type="ECO:0000313" key="3">
    <source>
        <dbReference type="Proteomes" id="UP000276133"/>
    </source>
</evidence>
<reference evidence="2 3" key="1">
    <citation type="journal article" date="2018" name="Sci. Rep.">
        <title>Genomic signatures of local adaptation to the degree of environmental predictability in rotifers.</title>
        <authorList>
            <person name="Franch-Gras L."/>
            <person name="Hahn C."/>
            <person name="Garcia-Roger E.M."/>
            <person name="Carmona M.J."/>
            <person name="Serra M."/>
            <person name="Gomez A."/>
        </authorList>
    </citation>
    <scope>NUCLEOTIDE SEQUENCE [LARGE SCALE GENOMIC DNA]</scope>
    <source>
        <strain evidence="2">HYR1</strain>
    </source>
</reference>
<keyword evidence="3" id="KW-1185">Reference proteome</keyword>
<evidence type="ECO:0000313" key="2">
    <source>
        <dbReference type="EMBL" id="RMZ95714.1"/>
    </source>
</evidence>
<name>A0A3M7PAH2_BRAPC</name>
<feature type="signal peptide" evidence="1">
    <location>
        <begin position="1"/>
        <end position="18"/>
    </location>
</feature>
<feature type="chain" id="PRO_5018106036" evidence="1">
    <location>
        <begin position="19"/>
        <end position="334"/>
    </location>
</feature>
<proteinExistence type="predicted"/>
<gene>
    <name evidence="2" type="ORF">BpHYR1_050757</name>
</gene>
<protein>
    <submittedName>
        <fullName evidence="2">Uncharacterized protein</fullName>
    </submittedName>
</protein>
<comment type="caution">
    <text evidence="2">The sequence shown here is derived from an EMBL/GenBank/DDBJ whole genome shotgun (WGS) entry which is preliminary data.</text>
</comment>
<keyword evidence="1" id="KW-0732">Signal</keyword>